<proteinExistence type="predicted"/>
<evidence type="ECO:0000259" key="2">
    <source>
        <dbReference type="Pfam" id="PF01370"/>
    </source>
</evidence>
<dbReference type="STRING" id="1802315.A3F51_00370"/>
<keyword evidence="1" id="KW-1133">Transmembrane helix</keyword>
<evidence type="ECO:0000313" key="3">
    <source>
        <dbReference type="EMBL" id="OHA29478.1"/>
    </source>
</evidence>
<feature type="transmembrane region" description="Helical" evidence="1">
    <location>
        <begin position="12"/>
        <end position="29"/>
    </location>
</feature>
<dbReference type="PANTHER" id="PTHR43245:SF13">
    <property type="entry name" value="UDP-D-APIOSE_UDP-D-XYLOSE SYNTHASE 2"/>
    <property type="match status" value="1"/>
</dbReference>
<keyword evidence="1" id="KW-0812">Transmembrane</keyword>
<comment type="caution">
    <text evidence="3">The sequence shown here is derived from an EMBL/GenBank/DDBJ whole genome shotgun (WGS) entry which is preliminary data.</text>
</comment>
<dbReference type="Proteomes" id="UP000178089">
    <property type="component" value="Unassembled WGS sequence"/>
</dbReference>
<dbReference type="EMBL" id="MHRT01000004">
    <property type="protein sequence ID" value="OHA29478.1"/>
    <property type="molecule type" value="Genomic_DNA"/>
</dbReference>
<gene>
    <name evidence="3" type="ORF">A3F51_00370</name>
</gene>
<reference evidence="3 4" key="1">
    <citation type="journal article" date="2016" name="Nat. Commun.">
        <title>Thousands of microbial genomes shed light on interconnected biogeochemical processes in an aquifer system.</title>
        <authorList>
            <person name="Anantharaman K."/>
            <person name="Brown C.T."/>
            <person name="Hug L.A."/>
            <person name="Sharon I."/>
            <person name="Castelle C.J."/>
            <person name="Probst A.J."/>
            <person name="Thomas B.C."/>
            <person name="Singh A."/>
            <person name="Wilkins M.J."/>
            <person name="Karaoz U."/>
            <person name="Brodie E.L."/>
            <person name="Williams K.H."/>
            <person name="Hubbard S.S."/>
            <person name="Banfield J.F."/>
        </authorList>
    </citation>
    <scope>NUCLEOTIDE SEQUENCE [LARGE SCALE GENOMIC DNA]</scope>
</reference>
<keyword evidence="1" id="KW-0472">Membrane</keyword>
<dbReference type="PANTHER" id="PTHR43245">
    <property type="entry name" value="BIFUNCTIONAL POLYMYXIN RESISTANCE PROTEIN ARNA"/>
    <property type="match status" value="1"/>
</dbReference>
<dbReference type="InterPro" id="IPR050177">
    <property type="entry name" value="Lipid_A_modif_metabolic_enz"/>
</dbReference>
<evidence type="ECO:0000256" key="1">
    <source>
        <dbReference type="SAM" id="Phobius"/>
    </source>
</evidence>
<feature type="domain" description="NAD-dependent epimerase/dehydratase" evidence="2">
    <location>
        <begin position="14"/>
        <end position="265"/>
    </location>
</feature>
<dbReference type="SUPFAM" id="SSF51735">
    <property type="entry name" value="NAD(P)-binding Rossmann-fold domains"/>
    <property type="match status" value="1"/>
</dbReference>
<dbReference type="AlphaFoldDB" id="A0A1G2N068"/>
<dbReference type="Pfam" id="PF01370">
    <property type="entry name" value="Epimerase"/>
    <property type="match status" value="1"/>
</dbReference>
<name>A0A1G2N068_9BACT</name>
<organism evidence="3 4">
    <name type="scientific">Candidatus Taylorbacteria bacterium RIFCSPHIGHO2_12_FULL_45_16</name>
    <dbReference type="NCBI Taxonomy" id="1802315"/>
    <lineage>
        <taxon>Bacteria</taxon>
        <taxon>Candidatus Tayloriibacteriota</taxon>
    </lineage>
</organism>
<dbReference type="InterPro" id="IPR001509">
    <property type="entry name" value="Epimerase_deHydtase"/>
</dbReference>
<evidence type="ECO:0000313" key="4">
    <source>
        <dbReference type="Proteomes" id="UP000178089"/>
    </source>
</evidence>
<protein>
    <recommendedName>
        <fullName evidence="2">NAD-dependent epimerase/dehydratase domain-containing protein</fullName>
    </recommendedName>
</protein>
<dbReference type="Gene3D" id="3.40.50.720">
    <property type="entry name" value="NAD(P)-binding Rossmann-like Domain"/>
    <property type="match status" value="1"/>
</dbReference>
<accession>A0A1G2N068</accession>
<dbReference type="InterPro" id="IPR036291">
    <property type="entry name" value="NAD(P)-bd_dom_sf"/>
</dbReference>
<sequence length="337" mass="38338">MRLIQEKREKMVKILITGGTGFLGYHLAVELSKDKNNKIFLASKTLHYEDDGELAKLLSSPNITLIEGDLTNKLSWKKVGSDYDFVYHLVSIKGFKNFNEIPHEVLRVGILSTLNVIDWFKFKNGKPQAKILYTSSNEVYNGGVIAYGKITNPTPENIPCVIPDTYDPRWSYAGQKLIGELLFIHYSKAYNFRMSIVRPVNIYGPRAGYDGMIPKIIKQVVEHADHFTILGPEDKRTFCFVEDVVDALIKVTKSQKTDGQTYNIGDDHLTSVREITELIFNVAGWHPEKVIFENSPREAVRNSVPDISKIEKDTGWKPATSLQKGIEKTVDWYLRHS</sequence>